<evidence type="ECO:0000256" key="1">
    <source>
        <dbReference type="SAM" id="Phobius"/>
    </source>
</evidence>
<dbReference type="EMBL" id="CP001055">
    <property type="protein sequence ID" value="ACC97751.1"/>
    <property type="molecule type" value="Genomic_DNA"/>
</dbReference>
<dbReference type="RefSeq" id="WP_012414366.1">
    <property type="nucleotide sequence ID" value="NC_010644.1"/>
</dbReference>
<dbReference type="STRING" id="445932.Emin_0187"/>
<dbReference type="AlphaFoldDB" id="B2KBR4"/>
<feature type="transmembrane region" description="Helical" evidence="1">
    <location>
        <begin position="148"/>
        <end position="167"/>
    </location>
</feature>
<name>B2KBR4_ELUMP</name>
<dbReference type="HOGENOM" id="CLU_046133_1_1_0"/>
<keyword evidence="1" id="KW-0472">Membrane</keyword>
<feature type="transmembrane region" description="Helical" evidence="1">
    <location>
        <begin position="212"/>
        <end position="235"/>
    </location>
</feature>
<feature type="transmembrane region" description="Helical" evidence="1">
    <location>
        <begin position="355"/>
        <end position="376"/>
    </location>
</feature>
<evidence type="ECO:0000313" key="4">
    <source>
        <dbReference type="Proteomes" id="UP000001029"/>
    </source>
</evidence>
<keyword evidence="4" id="KW-1185">Reference proteome</keyword>
<evidence type="ECO:0008006" key="5">
    <source>
        <dbReference type="Google" id="ProtNLM"/>
    </source>
</evidence>
<evidence type="ECO:0000313" key="3">
    <source>
        <dbReference type="EMBL" id="ACC97751.1"/>
    </source>
</evidence>
<dbReference type="Gene3D" id="3.40.30.10">
    <property type="entry name" value="Glutaredoxin"/>
    <property type="match status" value="1"/>
</dbReference>
<keyword evidence="2" id="KW-0732">Signal</keyword>
<keyword evidence="1" id="KW-0812">Transmembrane</keyword>
<accession>B2KBR4</accession>
<keyword evidence="1" id="KW-1133">Transmembrane helix</keyword>
<feature type="chain" id="PRO_5002777701" description="Cytochrome c biogenesis protein" evidence="2">
    <location>
        <begin position="19"/>
        <end position="377"/>
    </location>
</feature>
<feature type="transmembrane region" description="Helical" evidence="1">
    <location>
        <begin position="321"/>
        <end position="343"/>
    </location>
</feature>
<gene>
    <name evidence="3" type="ordered locus">Emin_0187</name>
</gene>
<organism evidence="3 4">
    <name type="scientific">Elusimicrobium minutum (strain Pei191)</name>
    <dbReference type="NCBI Taxonomy" id="445932"/>
    <lineage>
        <taxon>Bacteria</taxon>
        <taxon>Pseudomonadati</taxon>
        <taxon>Elusimicrobiota</taxon>
        <taxon>Elusimicrobia</taxon>
        <taxon>Elusimicrobiales</taxon>
        <taxon>Elusimicrobiaceae</taxon>
        <taxon>Elusimicrobium</taxon>
    </lineage>
</organism>
<feature type="transmembrane region" description="Helical" evidence="1">
    <location>
        <begin position="277"/>
        <end position="301"/>
    </location>
</feature>
<evidence type="ECO:0000256" key="2">
    <source>
        <dbReference type="SAM" id="SignalP"/>
    </source>
</evidence>
<proteinExistence type="predicted"/>
<feature type="signal peptide" evidence="2">
    <location>
        <begin position="1"/>
        <end position="18"/>
    </location>
</feature>
<dbReference type="KEGG" id="emi:Emin_0187"/>
<dbReference type="OrthoDB" id="9797355at2"/>
<dbReference type="InterPro" id="IPR036249">
    <property type="entry name" value="Thioredoxin-like_sf"/>
</dbReference>
<reference evidence="3 4" key="1">
    <citation type="journal article" date="2009" name="Appl. Environ. Microbiol.">
        <title>Genomic analysis of 'Elusimicrobium minutum,' the first cultivated representative of the phylum 'Elusimicrobia' (formerly termite group 1).</title>
        <authorList>
            <person name="Herlemann D.P.R."/>
            <person name="Geissinger O."/>
            <person name="Ikeda-Ohtsubo W."/>
            <person name="Kunin V."/>
            <person name="Sun H."/>
            <person name="Lapidus A."/>
            <person name="Hugenholtz P."/>
            <person name="Brune A."/>
        </authorList>
    </citation>
    <scope>NUCLEOTIDE SEQUENCE [LARGE SCALE GENOMIC DNA]</scope>
    <source>
        <strain evidence="3 4">Pei191</strain>
    </source>
</reference>
<dbReference type="SUPFAM" id="SSF52833">
    <property type="entry name" value="Thioredoxin-like"/>
    <property type="match status" value="1"/>
</dbReference>
<sequence length="377" mass="42121">MKKLFITALLLLPLTMFGKDLVRVAVFTSPACVHCNHMKQDKFVEKLKKEYGSKIEIINIDTSDAQGSIIFKESAEAYGKDFGVPAMAIGETYLQGYPAQIAFYAGPAVERALANNETTKITVKEVKAEDEFNKLTFSTIVLSGLADGINPCAFAVIIFFVSFLAVYGYNKKEVVYVGSAYCLAVFLAYFLIGLGLFEFLYAMSGFAYVIKIFYFLAAALCFVFFLLSLYDFIIYQKTKKSDGMLLQLPKNLKLKINKIIGFFMRGKEGEGRHPLRLIVAAFCVGILVSLVESVCTGQVYVPTIVLIMKDPHFRTRAVSYLILYNLLFILPLLIVFGFTLLGHKSEKVNSLFKKHLGITKLLLALVFLGLFIMLVIV</sequence>
<dbReference type="Proteomes" id="UP000001029">
    <property type="component" value="Chromosome"/>
</dbReference>
<protein>
    <recommendedName>
        <fullName evidence="5">Cytochrome c biogenesis protein</fullName>
    </recommendedName>
</protein>
<feature type="transmembrane region" description="Helical" evidence="1">
    <location>
        <begin position="174"/>
        <end position="192"/>
    </location>
</feature>